<protein>
    <submittedName>
        <fullName evidence="6">Uncharacterized protein</fullName>
    </submittedName>
</protein>
<dbReference type="AlphaFoldDB" id="A0A9P8IBB7"/>
<dbReference type="SUPFAM" id="SSF50784">
    <property type="entry name" value="Transcription factor IIA (TFIIA), beta-barrel domain"/>
    <property type="match status" value="1"/>
</dbReference>
<feature type="compositionally biased region" description="Polar residues" evidence="5">
    <location>
        <begin position="250"/>
        <end position="259"/>
    </location>
</feature>
<reference evidence="6" key="1">
    <citation type="submission" date="2021-03" db="EMBL/GenBank/DDBJ databases">
        <title>Comparative genomics and phylogenomic investigation of the class Geoglossomycetes provide insights into ecological specialization and systematics.</title>
        <authorList>
            <person name="Melie T."/>
            <person name="Pirro S."/>
            <person name="Miller A.N."/>
            <person name="Quandt A."/>
        </authorList>
    </citation>
    <scope>NUCLEOTIDE SEQUENCE</scope>
    <source>
        <strain evidence="6">CAQ_001_2017</strain>
    </source>
</reference>
<evidence type="ECO:0000256" key="5">
    <source>
        <dbReference type="SAM" id="MobiDB-lite"/>
    </source>
</evidence>
<dbReference type="CDD" id="cd07976">
    <property type="entry name" value="TFIIA_alpha_beta_like"/>
    <property type="match status" value="1"/>
</dbReference>
<dbReference type="InterPro" id="IPR004855">
    <property type="entry name" value="TFIIA_asu/bsu"/>
</dbReference>
<dbReference type="GO" id="GO:0005672">
    <property type="term" value="C:transcription factor TFIIA complex"/>
    <property type="evidence" value="ECO:0007669"/>
    <property type="project" value="InterPro"/>
</dbReference>
<evidence type="ECO:0000256" key="3">
    <source>
        <dbReference type="ARBA" id="ARBA00023163"/>
    </source>
</evidence>
<evidence type="ECO:0000313" key="7">
    <source>
        <dbReference type="Proteomes" id="UP000750711"/>
    </source>
</evidence>
<dbReference type="Proteomes" id="UP000750711">
    <property type="component" value="Unassembled WGS sequence"/>
</dbReference>
<feature type="compositionally biased region" description="Polar residues" evidence="5">
    <location>
        <begin position="1"/>
        <end position="11"/>
    </location>
</feature>
<organism evidence="6 7">
    <name type="scientific">Trichoglossum hirsutum</name>
    <dbReference type="NCBI Taxonomy" id="265104"/>
    <lineage>
        <taxon>Eukaryota</taxon>
        <taxon>Fungi</taxon>
        <taxon>Dikarya</taxon>
        <taxon>Ascomycota</taxon>
        <taxon>Pezizomycotina</taxon>
        <taxon>Geoglossomycetes</taxon>
        <taxon>Geoglossales</taxon>
        <taxon>Geoglossaceae</taxon>
        <taxon>Trichoglossum</taxon>
    </lineage>
</organism>
<sequence length="343" mass="37001">VWQRKLSSLNVAQFPWDPPAPQLASVGNPATVPSNAPRHASSATSQPPPQSSITVPMQNGGTKIKTEPGYEPDPLSGLQTPQNSQVSGNPPNAAAMRAAGLISQKFPGQATNQVNALHGKITTGLMLPGQRPVMQYPGQAQNQQAQQQQAQQQQRNALGGAQSDGTSDADGQWTAVMKRRNALGQDEEIATVEIDNLIRRGVEKMGISIEGGGLMLPLSELHPKKEAKKRRRITARPSAAREAAIIHTLPSASVASPTPRQKIPHFDGAGDDSEEETKMKPQAFDEDAINSDLDDPDDDLDEEDGEDDSMSQIMLCTYDKVQRVKNKWKCVLKDGVLTINGKE</sequence>
<dbReference type="Pfam" id="PF03153">
    <property type="entry name" value="TFIIA"/>
    <property type="match status" value="1"/>
</dbReference>
<dbReference type="GO" id="GO:0006367">
    <property type="term" value="P:transcription initiation at RNA polymerase II promoter"/>
    <property type="evidence" value="ECO:0007669"/>
    <property type="project" value="InterPro"/>
</dbReference>
<dbReference type="EMBL" id="JAGHQM010002974">
    <property type="protein sequence ID" value="KAH0548001.1"/>
    <property type="molecule type" value="Genomic_DNA"/>
</dbReference>
<accession>A0A9P8IBB7</accession>
<feature type="compositionally biased region" description="Low complexity" evidence="5">
    <location>
        <begin position="138"/>
        <end position="161"/>
    </location>
</feature>
<dbReference type="PANTHER" id="PTHR12694:SF8">
    <property type="entry name" value="TRANSCRIPTION INITIATION FACTOR IIA SUBUNIT 1"/>
    <property type="match status" value="1"/>
</dbReference>
<gene>
    <name evidence="6" type="ORF">GP486_008257</name>
</gene>
<feature type="region of interest" description="Disordered" evidence="5">
    <location>
        <begin position="1"/>
        <end position="93"/>
    </location>
</feature>
<feature type="region of interest" description="Disordered" evidence="5">
    <location>
        <begin position="128"/>
        <end position="169"/>
    </location>
</feature>
<proteinExistence type="inferred from homology"/>
<dbReference type="PANTHER" id="PTHR12694">
    <property type="entry name" value="TRANSCRIPTION INITIATION FACTOR IIA SUBUNIT 1"/>
    <property type="match status" value="1"/>
</dbReference>
<keyword evidence="7" id="KW-1185">Reference proteome</keyword>
<comment type="subcellular location">
    <subcellularLocation>
        <location evidence="1">Nucleus</location>
    </subcellularLocation>
</comment>
<feature type="non-terminal residue" evidence="6">
    <location>
        <position position="1"/>
    </location>
</feature>
<evidence type="ECO:0000313" key="6">
    <source>
        <dbReference type="EMBL" id="KAH0548001.1"/>
    </source>
</evidence>
<feature type="region of interest" description="Disordered" evidence="5">
    <location>
        <begin position="250"/>
        <end position="311"/>
    </location>
</feature>
<comment type="similarity">
    <text evidence="2">Belongs to the TFIIA subunit 1 family.</text>
</comment>
<comment type="caution">
    <text evidence="6">The sequence shown here is derived from an EMBL/GenBank/DDBJ whole genome shotgun (WGS) entry which is preliminary data.</text>
</comment>
<dbReference type="SMART" id="SM01371">
    <property type="entry name" value="TFIIA"/>
    <property type="match status" value="1"/>
</dbReference>
<dbReference type="InterPro" id="IPR009088">
    <property type="entry name" value="TFIIA_b-brl"/>
</dbReference>
<dbReference type="Gene3D" id="2.30.18.10">
    <property type="entry name" value="Transcription factor IIA (TFIIA), beta-barrel domain"/>
    <property type="match status" value="1"/>
</dbReference>
<name>A0A9P8IBB7_9PEZI</name>
<keyword evidence="4" id="KW-0539">Nucleus</keyword>
<keyword evidence="3" id="KW-0804">Transcription</keyword>
<evidence type="ECO:0000256" key="1">
    <source>
        <dbReference type="ARBA" id="ARBA00004123"/>
    </source>
</evidence>
<feature type="compositionally biased region" description="Polar residues" evidence="5">
    <location>
        <begin position="77"/>
        <end position="90"/>
    </location>
</feature>
<feature type="compositionally biased region" description="Acidic residues" evidence="5">
    <location>
        <begin position="284"/>
        <end position="309"/>
    </location>
</feature>
<evidence type="ECO:0000256" key="2">
    <source>
        <dbReference type="ARBA" id="ARBA00010059"/>
    </source>
</evidence>
<evidence type="ECO:0000256" key="4">
    <source>
        <dbReference type="ARBA" id="ARBA00023242"/>
    </source>
</evidence>